<sequence>MTTSAAGMLASGLAATSLLSVLIFKLIKSLNAGAIHTGVVLASFLSLVPGLLLMYMGHVFAFTILTAICVYPSVVLGAALANSHIVNYQQRGHPILNLEAMMLQQEIFQSAVGPAVGLYFGRTVLGDPVSTFQLGLIYSCIATSQIFIVLLGWNPDFAVRSFQVVFGKPPSEHKRRSDLTLASGAYNMC</sequence>
<protein>
    <recommendedName>
        <fullName evidence="4">Major facilitator superfamily (MFS) profile domain-containing protein</fullName>
    </recommendedName>
</protein>
<dbReference type="PaxDb" id="2903-EOD10546"/>
<keyword evidence="3" id="KW-1185">Reference proteome</keyword>
<dbReference type="HOGENOM" id="CLU_1436899_0_0_1"/>
<keyword evidence="1" id="KW-0812">Transmembrane</keyword>
<organism evidence="2 3">
    <name type="scientific">Emiliania huxleyi (strain CCMP1516)</name>
    <dbReference type="NCBI Taxonomy" id="280463"/>
    <lineage>
        <taxon>Eukaryota</taxon>
        <taxon>Haptista</taxon>
        <taxon>Haptophyta</taxon>
        <taxon>Prymnesiophyceae</taxon>
        <taxon>Isochrysidales</taxon>
        <taxon>Noelaerhabdaceae</taxon>
        <taxon>Emiliania</taxon>
    </lineage>
</organism>
<feature type="transmembrane region" description="Helical" evidence="1">
    <location>
        <begin position="34"/>
        <end position="53"/>
    </location>
</feature>
<keyword evidence="1" id="KW-0472">Membrane</keyword>
<feature type="transmembrane region" description="Helical" evidence="1">
    <location>
        <begin position="59"/>
        <end position="81"/>
    </location>
</feature>
<dbReference type="AlphaFoldDB" id="A0A0D3IH11"/>
<dbReference type="EnsemblProtists" id="EOD10546">
    <property type="protein sequence ID" value="EOD10546"/>
    <property type="gene ID" value="EMIHUDRAFT_371665"/>
</dbReference>
<evidence type="ECO:0000313" key="2">
    <source>
        <dbReference type="EnsemblProtists" id="EOD10546"/>
    </source>
</evidence>
<dbReference type="RefSeq" id="XP_005762975.1">
    <property type="nucleotide sequence ID" value="XM_005762918.1"/>
</dbReference>
<reference evidence="3" key="1">
    <citation type="journal article" date="2013" name="Nature">
        <title>Pan genome of the phytoplankton Emiliania underpins its global distribution.</title>
        <authorList>
            <person name="Read B.A."/>
            <person name="Kegel J."/>
            <person name="Klute M.J."/>
            <person name="Kuo A."/>
            <person name="Lefebvre S.C."/>
            <person name="Maumus F."/>
            <person name="Mayer C."/>
            <person name="Miller J."/>
            <person name="Monier A."/>
            <person name="Salamov A."/>
            <person name="Young J."/>
            <person name="Aguilar M."/>
            <person name="Claverie J.M."/>
            <person name="Frickenhaus S."/>
            <person name="Gonzalez K."/>
            <person name="Herman E.K."/>
            <person name="Lin Y.C."/>
            <person name="Napier J."/>
            <person name="Ogata H."/>
            <person name="Sarno A.F."/>
            <person name="Shmutz J."/>
            <person name="Schroeder D."/>
            <person name="de Vargas C."/>
            <person name="Verret F."/>
            <person name="von Dassow P."/>
            <person name="Valentin K."/>
            <person name="Van de Peer Y."/>
            <person name="Wheeler G."/>
            <person name="Dacks J.B."/>
            <person name="Delwiche C.F."/>
            <person name="Dyhrman S.T."/>
            <person name="Glockner G."/>
            <person name="John U."/>
            <person name="Richards T."/>
            <person name="Worden A.Z."/>
            <person name="Zhang X."/>
            <person name="Grigoriev I.V."/>
            <person name="Allen A.E."/>
            <person name="Bidle K."/>
            <person name="Borodovsky M."/>
            <person name="Bowler C."/>
            <person name="Brownlee C."/>
            <person name="Cock J.M."/>
            <person name="Elias M."/>
            <person name="Gladyshev V.N."/>
            <person name="Groth M."/>
            <person name="Guda C."/>
            <person name="Hadaegh A."/>
            <person name="Iglesias-Rodriguez M.D."/>
            <person name="Jenkins J."/>
            <person name="Jones B.M."/>
            <person name="Lawson T."/>
            <person name="Leese F."/>
            <person name="Lindquist E."/>
            <person name="Lobanov A."/>
            <person name="Lomsadze A."/>
            <person name="Malik S.B."/>
            <person name="Marsh M.E."/>
            <person name="Mackinder L."/>
            <person name="Mock T."/>
            <person name="Mueller-Roeber B."/>
            <person name="Pagarete A."/>
            <person name="Parker M."/>
            <person name="Probert I."/>
            <person name="Quesneville H."/>
            <person name="Raines C."/>
            <person name="Rensing S.A."/>
            <person name="Riano-Pachon D.M."/>
            <person name="Richier S."/>
            <person name="Rokitta S."/>
            <person name="Shiraiwa Y."/>
            <person name="Soanes D.M."/>
            <person name="van der Giezen M."/>
            <person name="Wahlund T.M."/>
            <person name="Williams B."/>
            <person name="Wilson W."/>
            <person name="Wolfe G."/>
            <person name="Wurch L.L."/>
        </authorList>
    </citation>
    <scope>NUCLEOTIDE SEQUENCE</scope>
</reference>
<dbReference type="GeneID" id="17256700"/>
<name>A0A0D3IH11_EMIH1</name>
<feature type="transmembrane region" description="Helical" evidence="1">
    <location>
        <begin position="132"/>
        <end position="153"/>
    </location>
</feature>
<evidence type="ECO:0000313" key="3">
    <source>
        <dbReference type="Proteomes" id="UP000013827"/>
    </source>
</evidence>
<keyword evidence="1" id="KW-1133">Transmembrane helix</keyword>
<evidence type="ECO:0008006" key="4">
    <source>
        <dbReference type="Google" id="ProtNLM"/>
    </source>
</evidence>
<dbReference type="KEGG" id="ehx:EMIHUDRAFT_371665"/>
<accession>A0A0D3IH11</accession>
<reference evidence="2" key="2">
    <citation type="submission" date="2024-10" db="UniProtKB">
        <authorList>
            <consortium name="EnsemblProtists"/>
        </authorList>
    </citation>
    <scope>IDENTIFICATION</scope>
</reference>
<evidence type="ECO:0000256" key="1">
    <source>
        <dbReference type="SAM" id="Phobius"/>
    </source>
</evidence>
<proteinExistence type="predicted"/>
<feature type="transmembrane region" description="Helical" evidence="1">
    <location>
        <begin position="102"/>
        <end position="120"/>
    </location>
</feature>
<feature type="transmembrane region" description="Helical" evidence="1">
    <location>
        <begin position="6"/>
        <end position="27"/>
    </location>
</feature>
<dbReference type="Proteomes" id="UP000013827">
    <property type="component" value="Unassembled WGS sequence"/>
</dbReference>